<organism evidence="1 2">
    <name type="scientific">Sulfobacillus benefaciens</name>
    <dbReference type="NCBI Taxonomy" id="453960"/>
    <lineage>
        <taxon>Bacteria</taxon>
        <taxon>Bacillati</taxon>
        <taxon>Bacillota</taxon>
        <taxon>Clostridia</taxon>
        <taxon>Eubacteriales</taxon>
        <taxon>Clostridiales Family XVII. Incertae Sedis</taxon>
        <taxon>Sulfobacillus</taxon>
    </lineage>
</organism>
<evidence type="ECO:0000313" key="1">
    <source>
        <dbReference type="EMBL" id="PSR27022.1"/>
    </source>
</evidence>
<dbReference type="AlphaFoldDB" id="A0A2T2WXS0"/>
<dbReference type="EMBL" id="PXYT01000030">
    <property type="protein sequence ID" value="PSR27022.1"/>
    <property type="molecule type" value="Genomic_DNA"/>
</dbReference>
<proteinExistence type="predicted"/>
<comment type="caution">
    <text evidence="1">The sequence shown here is derived from an EMBL/GenBank/DDBJ whole genome shotgun (WGS) entry which is preliminary data.</text>
</comment>
<accession>A0A2T2WXS0</accession>
<dbReference type="Proteomes" id="UP000242699">
    <property type="component" value="Unassembled WGS sequence"/>
</dbReference>
<protein>
    <recommendedName>
        <fullName evidence="3">TraB/GumN family protein</fullName>
    </recommendedName>
</protein>
<dbReference type="Pfam" id="PF18950">
    <property type="entry name" value="DUF5694"/>
    <property type="match status" value="1"/>
</dbReference>
<gene>
    <name evidence="1" type="ORF">C7B43_12700</name>
</gene>
<evidence type="ECO:0008006" key="3">
    <source>
        <dbReference type="Google" id="ProtNLM"/>
    </source>
</evidence>
<evidence type="ECO:0000313" key="2">
    <source>
        <dbReference type="Proteomes" id="UP000242699"/>
    </source>
</evidence>
<dbReference type="InterPro" id="IPR043749">
    <property type="entry name" value="DUF5694"/>
</dbReference>
<reference evidence="1 2" key="1">
    <citation type="journal article" date="2014" name="BMC Genomics">
        <title>Comparison of environmental and isolate Sulfobacillus genomes reveals diverse carbon, sulfur, nitrogen, and hydrogen metabolisms.</title>
        <authorList>
            <person name="Justice N.B."/>
            <person name="Norman A."/>
            <person name="Brown C.T."/>
            <person name="Singh A."/>
            <person name="Thomas B.C."/>
            <person name="Banfield J.F."/>
        </authorList>
    </citation>
    <scope>NUCLEOTIDE SEQUENCE [LARGE SCALE GENOMIC DNA]</scope>
    <source>
        <strain evidence="1">AMDSBA1</strain>
    </source>
</reference>
<name>A0A2T2WXS0_9FIRM</name>
<sequence>MTVMVMGSYHFFTNQNLFRVHEDVTTADRQGDVADVANALADYRPTHVAVELLTSDQAAIDAQYRQFLDGRWDLPPNERYQLGFRVAQCMKLSRVSAIDFKNESDSLTIGDVMDSAKTTMPALYAWMMEMGQQRNHAMQEHVSQQSIRETLRWMNQPEELTGVLPFYLAMTQIRDANGRRVGLEWVSTWQARNLTIYANLRERMKPDDRWLVIYGADHVAPLIQLLQNSREVDLIPVSDFL</sequence>